<dbReference type="Proteomes" id="UP000653730">
    <property type="component" value="Unassembled WGS sequence"/>
</dbReference>
<dbReference type="AlphaFoldDB" id="A0A926JU35"/>
<gene>
    <name evidence="1" type="ORF">IBL28_16345</name>
</gene>
<evidence type="ECO:0000313" key="1">
    <source>
        <dbReference type="EMBL" id="MBC9797548.1"/>
    </source>
</evidence>
<evidence type="ECO:0000313" key="2">
    <source>
        <dbReference type="Proteomes" id="UP000653730"/>
    </source>
</evidence>
<dbReference type="PANTHER" id="PTHR17985">
    <property type="entry name" value="SER/THR-RICH PROTEIN T10 IN DGCR REGION"/>
    <property type="match status" value="1"/>
</dbReference>
<dbReference type="RefSeq" id="WP_187966680.1">
    <property type="nucleotide sequence ID" value="NZ_JACVDC010000063.1"/>
</dbReference>
<sequence length="234" mass="27169">MCTVSFIKTEDRVIITSNRDEKTTRPVALPPKIYTTDNKRIVFPKDPLSGGSWFTVDESGNTAVLLNGARQKHTPQGPYRKSRGLILLEIMAARSAPEYWNDMNLDNIEPFTVLLYREDRLYLLRWDGLYKETASLKTKDPYILSSSTLYTETLQKQREQWFFDFMDRNEAVSPEALLSFHRYTEEEGGENGLIINRNNLLKTLSITQCVIQKGKTDIHYLQLFPNEKFFTLQL</sequence>
<protein>
    <submittedName>
        <fullName evidence="1">NRDE family protein</fullName>
    </submittedName>
</protein>
<keyword evidence="2" id="KW-1185">Reference proteome</keyword>
<organism evidence="1 2">
    <name type="scientific">Sinomicrobium weinanense</name>
    <dbReference type="NCBI Taxonomy" id="2842200"/>
    <lineage>
        <taxon>Bacteria</taxon>
        <taxon>Pseudomonadati</taxon>
        <taxon>Bacteroidota</taxon>
        <taxon>Flavobacteriia</taxon>
        <taxon>Flavobacteriales</taxon>
        <taxon>Flavobacteriaceae</taxon>
        <taxon>Sinomicrobium</taxon>
    </lineage>
</organism>
<comment type="caution">
    <text evidence="1">The sequence shown here is derived from an EMBL/GenBank/DDBJ whole genome shotgun (WGS) entry which is preliminary data.</text>
</comment>
<dbReference type="Pfam" id="PF05742">
    <property type="entry name" value="TANGO2"/>
    <property type="match status" value="1"/>
</dbReference>
<accession>A0A926JU35</accession>
<dbReference type="PANTHER" id="PTHR17985:SF8">
    <property type="entry name" value="TRANSPORT AND GOLGI ORGANIZATION PROTEIN 2 HOMOLOG"/>
    <property type="match status" value="1"/>
</dbReference>
<dbReference type="EMBL" id="JACVDC010000063">
    <property type="protein sequence ID" value="MBC9797548.1"/>
    <property type="molecule type" value="Genomic_DNA"/>
</dbReference>
<proteinExistence type="predicted"/>
<name>A0A926JU35_9FLAO</name>
<dbReference type="InterPro" id="IPR008551">
    <property type="entry name" value="TANGO2"/>
</dbReference>
<reference evidence="1 2" key="1">
    <citation type="submission" date="2020-09" db="EMBL/GenBank/DDBJ databases">
        <title>Sinomicrobium weinanense sp. nov., a halophilic bacteria isolated from saline-alkali soil.</title>
        <authorList>
            <person name="Wu P."/>
            <person name="Ren H."/>
            <person name="Mei Y."/>
            <person name="Liang Y."/>
            <person name="Chen Z."/>
        </authorList>
    </citation>
    <scope>NUCLEOTIDE SEQUENCE [LARGE SCALE GENOMIC DNA]</scope>
    <source>
        <strain evidence="1 2">FJxs</strain>
    </source>
</reference>